<organism evidence="1">
    <name type="scientific">Macaca fascicularis</name>
    <name type="common">Crab-eating macaque</name>
    <name type="synonym">Cynomolgus monkey</name>
    <dbReference type="NCBI Taxonomy" id="9541"/>
    <lineage>
        <taxon>Eukaryota</taxon>
        <taxon>Metazoa</taxon>
        <taxon>Chordata</taxon>
        <taxon>Craniata</taxon>
        <taxon>Vertebrata</taxon>
        <taxon>Euteleostomi</taxon>
        <taxon>Mammalia</taxon>
        <taxon>Eutheria</taxon>
        <taxon>Euarchontoglires</taxon>
        <taxon>Primates</taxon>
        <taxon>Haplorrhini</taxon>
        <taxon>Catarrhini</taxon>
        <taxon>Cercopithecidae</taxon>
        <taxon>Cercopithecinae</taxon>
        <taxon>Macaca</taxon>
    </lineage>
</organism>
<sequence>MSHFLTSEAFCFGAFQKGWRIFITCESIFFRFCCYSKVGILPGTS</sequence>
<name>I7GJW8_MACFA</name>
<protein>
    <submittedName>
        <fullName evidence="1">Macaca fascicularis brain cDNA clone: QmoA-12227, similar to human ubiquitin specific protease 48 (USP48), mRNA, RefSeq: NM_032236.3</fullName>
    </submittedName>
</protein>
<dbReference type="AlphaFoldDB" id="I7GJW8"/>
<dbReference type="GO" id="GO:0008233">
    <property type="term" value="F:peptidase activity"/>
    <property type="evidence" value="ECO:0007669"/>
    <property type="project" value="UniProtKB-KW"/>
</dbReference>
<reference evidence="1" key="1">
    <citation type="journal article" date="2007" name="PLoS Biol.">
        <title>Rate of evolution in brain-expressed genes in humans and other primates.</title>
        <authorList>
            <person name="Wang H.-Y."/>
            <person name="Chien H.-C."/>
            <person name="Osada N."/>
            <person name="Hashimoto K."/>
            <person name="Sugano S."/>
            <person name="Gojobori T."/>
            <person name="Chou C.-K."/>
            <person name="Tsai S.-F."/>
            <person name="Wu C.-I."/>
            <person name="Shen C.-K.J."/>
        </authorList>
    </citation>
    <scope>NUCLEOTIDE SEQUENCE</scope>
</reference>
<proteinExistence type="evidence at transcript level"/>
<accession>I7GJW8</accession>
<dbReference type="GO" id="GO:0006508">
    <property type="term" value="P:proteolysis"/>
    <property type="evidence" value="ECO:0007669"/>
    <property type="project" value="UniProtKB-KW"/>
</dbReference>
<dbReference type="EMBL" id="AB170696">
    <property type="protein sequence ID" value="BAE87759.1"/>
    <property type="molecule type" value="mRNA"/>
</dbReference>
<keyword evidence="1" id="KW-0645">Protease</keyword>
<evidence type="ECO:0000313" key="1">
    <source>
        <dbReference type="EMBL" id="BAE87759.1"/>
    </source>
</evidence>
<keyword evidence="1" id="KW-0378">Hydrolase</keyword>